<dbReference type="GO" id="GO:0042392">
    <property type="term" value="F:sphingosine-1-phosphate phosphatase activity"/>
    <property type="evidence" value="ECO:0007669"/>
    <property type="project" value="TreeGrafter"/>
</dbReference>
<evidence type="ECO:0000313" key="3">
    <source>
        <dbReference type="EMBL" id="AKB50404.1"/>
    </source>
</evidence>
<dbReference type="GeneID" id="24822612"/>
<dbReference type="InterPro" id="IPR036938">
    <property type="entry name" value="PAP2/HPO_sf"/>
</dbReference>
<sequence length="355" mass="39608">MFQTEPILYLQSLGNNWLTSLMILITSMGSSAFLVAIVVIVTFGINFRKGFLLFQLLIWTGLITEIIKTIIAFPRPDYVDNRVINLEYGVKNTSPFNGSGPEGVLKLPDKKVLETFRLQETLTPSSFGFPSGHVAITTALWGGSSTIFNSQKIKMMAPAMVLLVALSRMYLGRHFLGDILGGAIIGLFFLTAFTLFLKSSLKDDFFKKENFEFALKRKNLILYFFLFVIPLVLIASSMISAEAAGFFLGTNAAYVLIIRRGLPDDAGSVEQRVLRIFIALLLFGISRFILNIGFDNIKTVAYFSLKLIEFLKAFIPASTIWVSVVVCTKLNLYRKERELLSSQKGTLKQPGNGME</sequence>
<dbReference type="AlphaFoldDB" id="A0A0E3QLC5"/>
<proteinExistence type="predicted"/>
<feature type="transmembrane region" description="Helical" evidence="1">
    <location>
        <begin position="179"/>
        <end position="199"/>
    </location>
</feature>
<dbReference type="Gene3D" id="1.20.144.10">
    <property type="entry name" value="Phosphatidic acid phosphatase type 2/haloperoxidase"/>
    <property type="match status" value="1"/>
</dbReference>
<feature type="transmembrane region" description="Helical" evidence="1">
    <location>
        <begin position="20"/>
        <end position="45"/>
    </location>
</feature>
<evidence type="ECO:0000313" key="4">
    <source>
        <dbReference type="Proteomes" id="UP000033038"/>
    </source>
</evidence>
<feature type="transmembrane region" description="Helical" evidence="1">
    <location>
        <begin position="220"/>
        <end position="239"/>
    </location>
</feature>
<dbReference type="InterPro" id="IPR000326">
    <property type="entry name" value="PAP2/HPO"/>
</dbReference>
<dbReference type="HOGENOM" id="CLU_071222_0_0_2"/>
<keyword evidence="1" id="KW-1133">Transmembrane helix</keyword>
<dbReference type="Pfam" id="PF01569">
    <property type="entry name" value="PAP2"/>
    <property type="match status" value="1"/>
</dbReference>
<evidence type="ECO:0000259" key="2">
    <source>
        <dbReference type="SMART" id="SM00014"/>
    </source>
</evidence>
<name>A0A0E3QLC5_METBA</name>
<feature type="transmembrane region" description="Helical" evidence="1">
    <location>
        <begin position="274"/>
        <end position="294"/>
    </location>
</feature>
<reference evidence="3 4" key="1">
    <citation type="submission" date="2014-07" db="EMBL/GenBank/DDBJ databases">
        <title>Methanogenic archaea and the global carbon cycle.</title>
        <authorList>
            <person name="Henriksen J.R."/>
            <person name="Luke J."/>
            <person name="Reinhart S."/>
            <person name="Benedict M.N."/>
            <person name="Youngblut N.D."/>
            <person name="Metcalf M.E."/>
            <person name="Whitaker R.J."/>
            <person name="Metcalf W.W."/>
        </authorList>
    </citation>
    <scope>NUCLEOTIDE SEQUENCE [LARGE SCALE GENOMIC DNA]</scope>
    <source>
        <strain evidence="3 4">Wiesmoor</strain>
    </source>
</reference>
<dbReference type="SMART" id="SM00014">
    <property type="entry name" value="acidPPc"/>
    <property type="match status" value="1"/>
</dbReference>
<keyword evidence="1" id="KW-0812">Transmembrane</keyword>
<dbReference type="KEGG" id="mbw:MSBRW_1151"/>
<feature type="transmembrane region" description="Helical" evidence="1">
    <location>
        <begin position="52"/>
        <end position="73"/>
    </location>
</feature>
<accession>A0A0E3QLC5</accession>
<gene>
    <name evidence="3" type="ORF">MSBRW_1151</name>
</gene>
<feature type="domain" description="Phosphatidic acid phosphatase type 2/haloperoxidase" evidence="2">
    <location>
        <begin position="51"/>
        <end position="194"/>
    </location>
</feature>
<evidence type="ECO:0000256" key="1">
    <source>
        <dbReference type="SAM" id="Phobius"/>
    </source>
</evidence>
<feature type="transmembrane region" description="Helical" evidence="1">
    <location>
        <begin position="314"/>
        <end position="332"/>
    </location>
</feature>
<dbReference type="PANTHER" id="PTHR14969:SF13">
    <property type="entry name" value="AT30094P"/>
    <property type="match status" value="1"/>
</dbReference>
<dbReference type="RefSeq" id="WP_011308489.1">
    <property type="nucleotide sequence ID" value="NZ_CP009526.1"/>
</dbReference>
<dbReference type="Proteomes" id="UP000033038">
    <property type="component" value="Chromosome"/>
</dbReference>
<dbReference type="EMBL" id="CP009526">
    <property type="protein sequence ID" value="AKB50404.1"/>
    <property type="molecule type" value="Genomic_DNA"/>
</dbReference>
<dbReference type="PATRIC" id="fig|1434109.4.peg.1434"/>
<feature type="transmembrane region" description="Helical" evidence="1">
    <location>
        <begin position="245"/>
        <end position="262"/>
    </location>
</feature>
<protein>
    <submittedName>
        <fullName evidence="3">Pap2 superfamily protein</fullName>
    </submittedName>
</protein>
<dbReference type="SUPFAM" id="SSF48317">
    <property type="entry name" value="Acid phosphatase/Vanadium-dependent haloperoxidase"/>
    <property type="match status" value="1"/>
</dbReference>
<organism evidence="3 4">
    <name type="scientific">Methanosarcina barkeri str. Wiesmoor</name>
    <dbReference type="NCBI Taxonomy" id="1434109"/>
    <lineage>
        <taxon>Archaea</taxon>
        <taxon>Methanobacteriati</taxon>
        <taxon>Methanobacteriota</taxon>
        <taxon>Stenosarchaea group</taxon>
        <taxon>Methanomicrobia</taxon>
        <taxon>Methanosarcinales</taxon>
        <taxon>Methanosarcinaceae</taxon>
        <taxon>Methanosarcina</taxon>
    </lineage>
</organism>
<dbReference type="PANTHER" id="PTHR14969">
    <property type="entry name" value="SPHINGOSINE-1-PHOSPHATE PHOSPHOHYDROLASE"/>
    <property type="match status" value="1"/>
</dbReference>
<keyword evidence="1" id="KW-0472">Membrane</keyword>